<dbReference type="InterPro" id="IPR011991">
    <property type="entry name" value="ArsR-like_HTH"/>
</dbReference>
<dbReference type="Gene3D" id="1.10.10.10">
    <property type="entry name" value="Winged helix-like DNA-binding domain superfamily/Winged helix DNA-binding domain"/>
    <property type="match status" value="1"/>
</dbReference>
<evidence type="ECO:0000259" key="2">
    <source>
        <dbReference type="SMART" id="SM00418"/>
    </source>
</evidence>
<evidence type="ECO:0000313" key="3">
    <source>
        <dbReference type="EMBL" id="MFC5177390.1"/>
    </source>
</evidence>
<dbReference type="SUPFAM" id="SSF46785">
    <property type="entry name" value="Winged helix' DNA-binding domain"/>
    <property type="match status" value="1"/>
</dbReference>
<accession>A0ABW0BJX4</accession>
<protein>
    <submittedName>
        <fullName evidence="3">Helix-turn-helix transcriptional regulator</fullName>
    </submittedName>
</protein>
<evidence type="ECO:0000313" key="4">
    <source>
        <dbReference type="Proteomes" id="UP001596087"/>
    </source>
</evidence>
<organism evidence="3 4">
    <name type="scientific">Nocardioides taihuensis</name>
    <dbReference type="NCBI Taxonomy" id="1835606"/>
    <lineage>
        <taxon>Bacteria</taxon>
        <taxon>Bacillati</taxon>
        <taxon>Actinomycetota</taxon>
        <taxon>Actinomycetes</taxon>
        <taxon>Propionibacteriales</taxon>
        <taxon>Nocardioidaceae</taxon>
        <taxon>Nocardioides</taxon>
    </lineage>
</organism>
<comment type="caution">
    <text evidence="3">The sequence shown here is derived from an EMBL/GenBank/DDBJ whole genome shotgun (WGS) entry which is preliminary data.</text>
</comment>
<dbReference type="RefSeq" id="WP_378590374.1">
    <property type="nucleotide sequence ID" value="NZ_JBHSKD010000011.1"/>
</dbReference>
<reference evidence="4" key="1">
    <citation type="journal article" date="2019" name="Int. J. Syst. Evol. Microbiol.">
        <title>The Global Catalogue of Microorganisms (GCM) 10K type strain sequencing project: providing services to taxonomists for standard genome sequencing and annotation.</title>
        <authorList>
            <consortium name="The Broad Institute Genomics Platform"/>
            <consortium name="The Broad Institute Genome Sequencing Center for Infectious Disease"/>
            <person name="Wu L."/>
            <person name="Ma J."/>
        </authorList>
    </citation>
    <scope>NUCLEOTIDE SEQUENCE [LARGE SCALE GENOMIC DNA]</scope>
    <source>
        <strain evidence="4">DFY41</strain>
    </source>
</reference>
<keyword evidence="4" id="KW-1185">Reference proteome</keyword>
<dbReference type="SMART" id="SM00418">
    <property type="entry name" value="HTH_ARSR"/>
    <property type="match status" value="1"/>
</dbReference>
<name>A0ABW0BJX4_9ACTN</name>
<dbReference type="Pfam" id="PF12840">
    <property type="entry name" value="HTH_20"/>
    <property type="match status" value="1"/>
</dbReference>
<dbReference type="InterPro" id="IPR036388">
    <property type="entry name" value="WH-like_DNA-bd_sf"/>
</dbReference>
<evidence type="ECO:0000256" key="1">
    <source>
        <dbReference type="SAM" id="MobiDB-lite"/>
    </source>
</evidence>
<dbReference type="EMBL" id="JBHSKD010000011">
    <property type="protein sequence ID" value="MFC5177390.1"/>
    <property type="molecule type" value="Genomic_DNA"/>
</dbReference>
<feature type="region of interest" description="Disordered" evidence="1">
    <location>
        <begin position="281"/>
        <end position="310"/>
    </location>
</feature>
<feature type="compositionally biased region" description="Basic and acidic residues" evidence="1">
    <location>
        <begin position="281"/>
        <end position="296"/>
    </location>
</feature>
<dbReference type="InterPro" id="IPR001845">
    <property type="entry name" value="HTH_ArsR_DNA-bd_dom"/>
</dbReference>
<feature type="domain" description="HTH arsR-type" evidence="2">
    <location>
        <begin position="52"/>
        <end position="152"/>
    </location>
</feature>
<dbReference type="CDD" id="cd00090">
    <property type="entry name" value="HTH_ARSR"/>
    <property type="match status" value="1"/>
</dbReference>
<dbReference type="Proteomes" id="UP001596087">
    <property type="component" value="Unassembled WGS sequence"/>
</dbReference>
<proteinExistence type="predicted"/>
<dbReference type="InterPro" id="IPR036390">
    <property type="entry name" value="WH_DNA-bd_sf"/>
</dbReference>
<sequence>MRFGMLLHFPIREVRGLRSGVLSIRAFRPIVDPSNTDDCEDVNPAQASSVKRIGADLLASPTRRAIFDALQRYRPHEDEVDPGGMTAGQLAEALGLHPTTVRFHTDQLEAAGIVRSHLTTQFGVGRPRKVYAAAPAVVENDHAGYLLRLLELMTESFNEGGTPEEAGERWAQRHLVLAPTSPAASPGTWLGKVGPLVDVLQDWGYSPALTTADGGRTCHITLADCPFMGLARENPDVVCGIHEGLVRGALRQVGEDDVAVVVTPFVRPNLCHVQITTRQSFDKHHEESVDESRQPDAEGPDLGPTVLHQG</sequence>
<gene>
    <name evidence="3" type="ORF">ACFPGP_11955</name>
</gene>